<evidence type="ECO:0000313" key="7">
    <source>
        <dbReference type="Proteomes" id="UP000095283"/>
    </source>
</evidence>
<dbReference type="InterPro" id="IPR001965">
    <property type="entry name" value="Znf_PHD"/>
</dbReference>
<keyword evidence="1" id="KW-0479">Metal-binding</keyword>
<organism evidence="7 8">
    <name type="scientific">Heterorhabditis bacteriophora</name>
    <name type="common">Entomopathogenic nematode worm</name>
    <dbReference type="NCBI Taxonomy" id="37862"/>
    <lineage>
        <taxon>Eukaryota</taxon>
        <taxon>Metazoa</taxon>
        <taxon>Ecdysozoa</taxon>
        <taxon>Nematoda</taxon>
        <taxon>Chromadorea</taxon>
        <taxon>Rhabditida</taxon>
        <taxon>Rhabditina</taxon>
        <taxon>Rhabditomorpha</taxon>
        <taxon>Strongyloidea</taxon>
        <taxon>Heterorhabditidae</taxon>
        <taxon>Heterorhabditis</taxon>
    </lineage>
</organism>
<dbReference type="PANTHER" id="PTHR13793">
    <property type="entry name" value="PHD FINGER PROTEINS"/>
    <property type="match status" value="1"/>
</dbReference>
<proteinExistence type="predicted"/>
<evidence type="ECO:0000256" key="1">
    <source>
        <dbReference type="ARBA" id="ARBA00022723"/>
    </source>
</evidence>
<dbReference type="Pfam" id="PF13831">
    <property type="entry name" value="PHD_2"/>
    <property type="match status" value="1"/>
</dbReference>
<dbReference type="GO" id="GO:0006357">
    <property type="term" value="P:regulation of transcription by RNA polymerase II"/>
    <property type="evidence" value="ECO:0007669"/>
    <property type="project" value="TreeGrafter"/>
</dbReference>
<dbReference type="InterPro" id="IPR019786">
    <property type="entry name" value="Zinc_finger_PHD-type_CS"/>
</dbReference>
<dbReference type="WBParaSite" id="Hba_19752">
    <property type="protein sequence ID" value="Hba_19752"/>
    <property type="gene ID" value="Hba_19752"/>
</dbReference>
<feature type="compositionally biased region" description="Basic and acidic residues" evidence="5">
    <location>
        <begin position="173"/>
        <end position="182"/>
    </location>
</feature>
<dbReference type="CDD" id="cd15492">
    <property type="entry name" value="PHD_BRPF_JADE_like"/>
    <property type="match status" value="1"/>
</dbReference>
<feature type="compositionally biased region" description="Acidic residues" evidence="5">
    <location>
        <begin position="158"/>
        <end position="167"/>
    </location>
</feature>
<dbReference type="InterPro" id="IPR019787">
    <property type="entry name" value="Znf_PHD-finger"/>
</dbReference>
<dbReference type="SMART" id="SM00249">
    <property type="entry name" value="PHD"/>
    <property type="match status" value="1"/>
</dbReference>
<dbReference type="InterPro" id="IPR011011">
    <property type="entry name" value="Znf_FYVE_PHD"/>
</dbReference>
<keyword evidence="7" id="KW-1185">Reference proteome</keyword>
<sequence length="649" mass="74779">MDASIIARPTRIKLIRRQAIPNTLPFAARLFLRYLANAIVYNAHNLLSFLKGTMPPAAPSFDGESEDHEKHRSIAKRMSGSSGSAHSVQYYRKLRRVKPELRKNVEVSDFRIARKLRNVDSCDDENSDGVSETTPKRRRVMADQMFHDGDQNLALSGAEEDSEEIDYADFSSDDDKSSIESSHEDEDVPPGLQRKKKFYIVQNGNKIILSNHIFISCLIFQHIHQLLLEPLHSPNTKIDQVDEEAACDICRISECEYDDEMVFCDGCNLCVHMSCYGLSDLPPDEWLCMKCALCFGNNPPCILCPTTGGALKCTKGMDRWAHVVCALWIPECRWCTYIYIYVCVFGDYEKREPITNIEEIADERWQLNRYFELIVYVYVLYLKLQTASDDEYDVRGSETLRRLENNFYLYVEYEKISERLSIDPLVVSDVYEYWKLKRMDAGRKPLIRNPQDEIKIEIDQPSTFTLQLPSPIHRGISTRIRNCASDAPNSMFAKWSLQSGRIIRSLDMGRNLLTLVLRREKERQRLVETELAMIRNIWEQSLSPVPVSQRTVVGMVETLQVSLLVLCHLIAFQRRNYSSLVSEANKLYDNLAPRKCNLRNRNNVHSTGNGRKQSLINKFVTDFTYYMRLYCMGDHPISRSANADTSVTN</sequence>
<dbReference type="Proteomes" id="UP000095283">
    <property type="component" value="Unplaced"/>
</dbReference>
<accession>A0A1I7XPP0</accession>
<evidence type="ECO:0000256" key="3">
    <source>
        <dbReference type="ARBA" id="ARBA00022833"/>
    </source>
</evidence>
<dbReference type="SUPFAM" id="SSF57903">
    <property type="entry name" value="FYVE/PHD zinc finger"/>
    <property type="match status" value="1"/>
</dbReference>
<evidence type="ECO:0000256" key="2">
    <source>
        <dbReference type="ARBA" id="ARBA00022771"/>
    </source>
</evidence>
<evidence type="ECO:0000259" key="6">
    <source>
        <dbReference type="PROSITE" id="PS50016"/>
    </source>
</evidence>
<dbReference type="Gene3D" id="3.30.40.10">
    <property type="entry name" value="Zinc/RING finger domain, C3HC4 (zinc finger)"/>
    <property type="match status" value="2"/>
</dbReference>
<evidence type="ECO:0000256" key="4">
    <source>
        <dbReference type="PROSITE-ProRule" id="PRU00146"/>
    </source>
</evidence>
<reference evidence="8" key="1">
    <citation type="submission" date="2016-11" db="UniProtKB">
        <authorList>
            <consortium name="WormBaseParasite"/>
        </authorList>
    </citation>
    <scope>IDENTIFICATION</scope>
</reference>
<keyword evidence="2 4" id="KW-0863">Zinc-finger</keyword>
<dbReference type="GO" id="GO:0008270">
    <property type="term" value="F:zinc ion binding"/>
    <property type="evidence" value="ECO:0007669"/>
    <property type="project" value="UniProtKB-KW"/>
</dbReference>
<name>A0A1I7XPP0_HETBA</name>
<feature type="domain" description="PHD-type" evidence="6">
    <location>
        <begin position="244"/>
        <end position="294"/>
    </location>
</feature>
<evidence type="ECO:0000313" key="8">
    <source>
        <dbReference type="WBParaSite" id="Hba_19752"/>
    </source>
</evidence>
<dbReference type="PANTHER" id="PTHR13793:SF107">
    <property type="entry name" value="BROMODOMAIN-CONTAINING PROTEIN HOMOLOG"/>
    <property type="match status" value="1"/>
</dbReference>
<dbReference type="Pfam" id="PF13832">
    <property type="entry name" value="zf-HC5HC2H_2"/>
    <property type="match status" value="1"/>
</dbReference>
<dbReference type="InterPro" id="IPR050701">
    <property type="entry name" value="Histone_Mod_Regulator"/>
</dbReference>
<feature type="region of interest" description="Disordered" evidence="5">
    <location>
        <begin position="154"/>
        <end position="190"/>
    </location>
</feature>
<protein>
    <submittedName>
        <fullName evidence="8">PHD-type domain-containing protein</fullName>
    </submittedName>
</protein>
<dbReference type="InterPro" id="IPR013083">
    <property type="entry name" value="Znf_RING/FYVE/PHD"/>
</dbReference>
<dbReference type="PROSITE" id="PS50016">
    <property type="entry name" value="ZF_PHD_2"/>
    <property type="match status" value="1"/>
</dbReference>
<keyword evidence="3" id="KW-0862">Zinc</keyword>
<dbReference type="PROSITE" id="PS01359">
    <property type="entry name" value="ZF_PHD_1"/>
    <property type="match status" value="1"/>
</dbReference>
<dbReference type="AlphaFoldDB" id="A0A1I7XPP0"/>
<evidence type="ECO:0000256" key="5">
    <source>
        <dbReference type="SAM" id="MobiDB-lite"/>
    </source>
</evidence>